<keyword evidence="4" id="KW-1185">Reference proteome</keyword>
<keyword evidence="2" id="KW-0732">Signal</keyword>
<evidence type="ECO:0000313" key="4">
    <source>
        <dbReference type="Proteomes" id="UP001321473"/>
    </source>
</evidence>
<gene>
    <name evidence="3" type="ORF">V5799_006582</name>
</gene>
<proteinExistence type="predicted"/>
<feature type="compositionally biased region" description="Gly residues" evidence="1">
    <location>
        <begin position="24"/>
        <end position="38"/>
    </location>
</feature>
<feature type="signal peptide" evidence="2">
    <location>
        <begin position="1"/>
        <end position="21"/>
    </location>
</feature>
<evidence type="ECO:0008006" key="5">
    <source>
        <dbReference type="Google" id="ProtNLM"/>
    </source>
</evidence>
<protein>
    <recommendedName>
        <fullName evidence="5">Secreted protein</fullName>
    </recommendedName>
</protein>
<evidence type="ECO:0000313" key="3">
    <source>
        <dbReference type="EMBL" id="KAK8766636.1"/>
    </source>
</evidence>
<dbReference type="Proteomes" id="UP001321473">
    <property type="component" value="Unassembled WGS sequence"/>
</dbReference>
<feature type="compositionally biased region" description="Pro residues" evidence="1">
    <location>
        <begin position="39"/>
        <end position="52"/>
    </location>
</feature>
<organism evidence="3 4">
    <name type="scientific">Amblyomma americanum</name>
    <name type="common">Lone star tick</name>
    <dbReference type="NCBI Taxonomy" id="6943"/>
    <lineage>
        <taxon>Eukaryota</taxon>
        <taxon>Metazoa</taxon>
        <taxon>Ecdysozoa</taxon>
        <taxon>Arthropoda</taxon>
        <taxon>Chelicerata</taxon>
        <taxon>Arachnida</taxon>
        <taxon>Acari</taxon>
        <taxon>Parasitiformes</taxon>
        <taxon>Ixodida</taxon>
        <taxon>Ixodoidea</taxon>
        <taxon>Ixodidae</taxon>
        <taxon>Amblyomminae</taxon>
        <taxon>Amblyomma</taxon>
    </lineage>
</organism>
<evidence type="ECO:0000256" key="1">
    <source>
        <dbReference type="SAM" id="MobiDB-lite"/>
    </source>
</evidence>
<feature type="region of interest" description="Disordered" evidence="1">
    <location>
        <begin position="21"/>
        <end position="76"/>
    </location>
</feature>
<reference evidence="3 4" key="1">
    <citation type="journal article" date="2023" name="Arcadia Sci">
        <title>De novo assembly of a long-read Amblyomma americanum tick genome.</title>
        <authorList>
            <person name="Chou S."/>
            <person name="Poskanzer K.E."/>
            <person name="Rollins M."/>
            <person name="Thuy-Boun P.S."/>
        </authorList>
    </citation>
    <scope>NUCLEOTIDE SEQUENCE [LARGE SCALE GENOMIC DNA]</scope>
    <source>
        <strain evidence="3">F_SG_1</strain>
        <tissue evidence="3">Salivary glands</tissue>
    </source>
</reference>
<evidence type="ECO:0000256" key="2">
    <source>
        <dbReference type="SAM" id="SignalP"/>
    </source>
</evidence>
<feature type="compositionally biased region" description="Low complexity" evidence="1">
    <location>
        <begin position="56"/>
        <end position="76"/>
    </location>
</feature>
<dbReference type="AlphaFoldDB" id="A0AAQ4DVZ6"/>
<feature type="chain" id="PRO_5042913753" description="Secreted protein" evidence="2">
    <location>
        <begin position="22"/>
        <end position="76"/>
    </location>
</feature>
<comment type="caution">
    <text evidence="3">The sequence shown here is derived from an EMBL/GenBank/DDBJ whole genome shotgun (WGS) entry which is preliminary data.</text>
</comment>
<accession>A0AAQ4DVZ6</accession>
<dbReference type="EMBL" id="JARKHS020026157">
    <property type="protein sequence ID" value="KAK8766636.1"/>
    <property type="molecule type" value="Genomic_DNA"/>
</dbReference>
<sequence length="76" mass="7361">MAAMKAFILVLLLGLAMVVSASQGPGGRGPPGGSGPPGLGFPPPPRGPPFRPPCRNETGGSSNTTGTANSTESSSG</sequence>
<name>A0AAQ4DVZ6_AMBAM</name>